<protein>
    <submittedName>
        <fullName evidence="1">Uncharacterized protein</fullName>
    </submittedName>
</protein>
<dbReference type="EMBL" id="QAPG01000032">
    <property type="protein sequence ID" value="TDZ36364.1"/>
    <property type="molecule type" value="Genomic_DNA"/>
</dbReference>
<gene>
    <name evidence="1" type="ORF">C8035_v001670</name>
</gene>
<evidence type="ECO:0000313" key="2">
    <source>
        <dbReference type="Proteomes" id="UP000295083"/>
    </source>
</evidence>
<accession>A0A4R8QJH3</accession>
<dbReference type="Proteomes" id="UP000295083">
    <property type="component" value="Unassembled WGS sequence"/>
</dbReference>
<dbReference type="AlphaFoldDB" id="A0A4R8QJH3"/>
<reference evidence="1 2" key="1">
    <citation type="submission" date="2018-11" db="EMBL/GenBank/DDBJ databases">
        <title>Genome sequence and assembly of Colletotrichum spinosum.</title>
        <authorList>
            <person name="Gan P."/>
            <person name="Shirasu K."/>
        </authorList>
    </citation>
    <scope>NUCLEOTIDE SEQUENCE [LARGE SCALE GENOMIC DNA]</scope>
    <source>
        <strain evidence="1 2">CBS 515.97</strain>
    </source>
</reference>
<evidence type="ECO:0000313" key="1">
    <source>
        <dbReference type="EMBL" id="TDZ36364.1"/>
    </source>
</evidence>
<name>A0A4R8QJH3_9PEZI</name>
<sequence>MLLFPPAIASAQDHRAASGEPGCPAVPDEPLGRSQVMLGQQRHFWSLPSLRPVRSAQTAHGMVVGTSGSTVQLGSFVLHVEGGFTSHTFTPQS</sequence>
<organism evidence="1 2">
    <name type="scientific">Colletotrichum spinosum</name>
    <dbReference type="NCBI Taxonomy" id="1347390"/>
    <lineage>
        <taxon>Eukaryota</taxon>
        <taxon>Fungi</taxon>
        <taxon>Dikarya</taxon>
        <taxon>Ascomycota</taxon>
        <taxon>Pezizomycotina</taxon>
        <taxon>Sordariomycetes</taxon>
        <taxon>Hypocreomycetidae</taxon>
        <taxon>Glomerellales</taxon>
        <taxon>Glomerellaceae</taxon>
        <taxon>Colletotrichum</taxon>
        <taxon>Colletotrichum orbiculare species complex</taxon>
    </lineage>
</organism>
<proteinExistence type="predicted"/>
<keyword evidence="2" id="KW-1185">Reference proteome</keyword>
<comment type="caution">
    <text evidence="1">The sequence shown here is derived from an EMBL/GenBank/DDBJ whole genome shotgun (WGS) entry which is preliminary data.</text>
</comment>